<dbReference type="Proteomes" id="UP001181693">
    <property type="component" value="Unassembled WGS sequence"/>
</dbReference>
<evidence type="ECO:0000313" key="2">
    <source>
        <dbReference type="Proteomes" id="UP001181693"/>
    </source>
</evidence>
<proteinExistence type="predicted"/>
<evidence type="ECO:0000313" key="1">
    <source>
        <dbReference type="EMBL" id="DBA16821.1"/>
    </source>
</evidence>
<name>A0AAV2ZXX0_PYXAD</name>
<protein>
    <recommendedName>
        <fullName evidence="3">Secreted protein</fullName>
    </recommendedName>
</protein>
<reference evidence="1" key="1">
    <citation type="thesis" date="2020" institute="ProQuest LLC" country="789 East Eisenhower Parkway, Ann Arbor, MI, USA">
        <title>Comparative Genomics and Chromosome Evolution.</title>
        <authorList>
            <person name="Mudd A.B."/>
        </authorList>
    </citation>
    <scope>NUCLEOTIDE SEQUENCE</scope>
    <source>
        <strain evidence="1">1538</strain>
        <tissue evidence="1">Blood</tissue>
    </source>
</reference>
<gene>
    <name evidence="1" type="ORF">GDO54_002355</name>
</gene>
<keyword evidence="2" id="KW-1185">Reference proteome</keyword>
<dbReference type="EMBL" id="DYDO01000010">
    <property type="protein sequence ID" value="DBA16821.1"/>
    <property type="molecule type" value="Genomic_DNA"/>
</dbReference>
<evidence type="ECO:0008006" key="3">
    <source>
        <dbReference type="Google" id="ProtNLM"/>
    </source>
</evidence>
<sequence>MFITCLTLSRSDIFAFLVTVFILQTVWESLQAHCPPPPSIHFMSRFRKQQLIQLISIGQELKYRKEGSLISRYTVTNRKAAYNTSYQN</sequence>
<accession>A0AAV2ZXX0</accession>
<comment type="caution">
    <text evidence="1">The sequence shown here is derived from an EMBL/GenBank/DDBJ whole genome shotgun (WGS) entry which is preliminary data.</text>
</comment>
<organism evidence="1 2">
    <name type="scientific">Pyxicephalus adspersus</name>
    <name type="common">African bullfrog</name>
    <dbReference type="NCBI Taxonomy" id="30357"/>
    <lineage>
        <taxon>Eukaryota</taxon>
        <taxon>Metazoa</taxon>
        <taxon>Chordata</taxon>
        <taxon>Craniata</taxon>
        <taxon>Vertebrata</taxon>
        <taxon>Euteleostomi</taxon>
        <taxon>Amphibia</taxon>
        <taxon>Batrachia</taxon>
        <taxon>Anura</taxon>
        <taxon>Neobatrachia</taxon>
        <taxon>Ranoidea</taxon>
        <taxon>Pyxicephalidae</taxon>
        <taxon>Pyxicephalinae</taxon>
        <taxon>Pyxicephalus</taxon>
    </lineage>
</organism>
<dbReference type="AlphaFoldDB" id="A0AAV2ZXX0"/>